<gene>
    <name evidence="5" type="ORF">WJX73_003020</name>
</gene>
<evidence type="ECO:0000259" key="2">
    <source>
        <dbReference type="Pfam" id="PF05378"/>
    </source>
</evidence>
<dbReference type="SUPFAM" id="SSF53067">
    <property type="entry name" value="Actin-like ATPase domain"/>
    <property type="match status" value="2"/>
</dbReference>
<organism evidence="5 6">
    <name type="scientific">Symbiochloris irregularis</name>
    <dbReference type="NCBI Taxonomy" id="706552"/>
    <lineage>
        <taxon>Eukaryota</taxon>
        <taxon>Viridiplantae</taxon>
        <taxon>Chlorophyta</taxon>
        <taxon>core chlorophytes</taxon>
        <taxon>Trebouxiophyceae</taxon>
        <taxon>Trebouxiales</taxon>
        <taxon>Trebouxiaceae</taxon>
        <taxon>Symbiochloris</taxon>
    </lineage>
</organism>
<reference evidence="5 6" key="1">
    <citation type="journal article" date="2024" name="Nat. Commun.">
        <title>Phylogenomics reveals the evolutionary origins of lichenization in chlorophyte algae.</title>
        <authorList>
            <person name="Puginier C."/>
            <person name="Libourel C."/>
            <person name="Otte J."/>
            <person name="Skaloud P."/>
            <person name="Haon M."/>
            <person name="Grisel S."/>
            <person name="Petersen M."/>
            <person name="Berrin J.G."/>
            <person name="Delaux P.M."/>
            <person name="Dal Grande F."/>
            <person name="Keller J."/>
        </authorList>
    </citation>
    <scope>NUCLEOTIDE SEQUENCE [LARGE SCALE GENOMIC DNA]</scope>
    <source>
        <strain evidence="5 6">SAG 2036</strain>
    </source>
</reference>
<evidence type="ECO:0000313" key="5">
    <source>
        <dbReference type="EMBL" id="KAK9800870.1"/>
    </source>
</evidence>
<feature type="domain" description="Hydantoinase A/oxoprolinase" evidence="1">
    <location>
        <begin position="203"/>
        <end position="410"/>
    </location>
</feature>
<evidence type="ECO:0000313" key="6">
    <source>
        <dbReference type="Proteomes" id="UP001465755"/>
    </source>
</evidence>
<dbReference type="SUPFAM" id="SSF160991">
    <property type="entry name" value="CV3147-like"/>
    <property type="match status" value="1"/>
</dbReference>
<dbReference type="InterPro" id="IPR043129">
    <property type="entry name" value="ATPase_NBD"/>
</dbReference>
<keyword evidence="6" id="KW-1185">Reference proteome</keyword>
<dbReference type="InterPro" id="IPR002821">
    <property type="entry name" value="Hydantoinase_A"/>
</dbReference>
<comment type="caution">
    <text evidence="5">The sequence shown here is derived from an EMBL/GenBank/DDBJ whole genome shotgun (WGS) entry which is preliminary data.</text>
</comment>
<dbReference type="Pfam" id="PF20906">
    <property type="entry name" value="S-Me-THD_C"/>
    <property type="match status" value="1"/>
</dbReference>
<dbReference type="Pfam" id="PF06032">
    <property type="entry name" value="S-Me-THD_N"/>
    <property type="match status" value="1"/>
</dbReference>
<dbReference type="GO" id="GO:0016787">
    <property type="term" value="F:hydrolase activity"/>
    <property type="evidence" value="ECO:0007669"/>
    <property type="project" value="InterPro"/>
</dbReference>
<dbReference type="Gene3D" id="3.40.1610.10">
    <property type="entry name" value="CV3147-like domain"/>
    <property type="match status" value="1"/>
</dbReference>
<dbReference type="InterPro" id="IPR027479">
    <property type="entry name" value="S-Me-THD_N_sf"/>
</dbReference>
<dbReference type="InterPro" id="IPR048350">
    <property type="entry name" value="S-Me-THD-like_C"/>
</dbReference>
<protein>
    <recommendedName>
        <fullName evidence="7">Hydantoinase/oxoprolinase</fullName>
    </recommendedName>
</protein>
<evidence type="ECO:0000259" key="1">
    <source>
        <dbReference type="Pfam" id="PF01968"/>
    </source>
</evidence>
<dbReference type="PANTHER" id="PTHR11365:SF10">
    <property type="entry name" value="HYDANTOINASE_OXOPROLINASE"/>
    <property type="match status" value="1"/>
</dbReference>
<dbReference type="InterPro" id="IPR045079">
    <property type="entry name" value="Oxoprolinase-like"/>
</dbReference>
<evidence type="ECO:0000259" key="3">
    <source>
        <dbReference type="Pfam" id="PF06032"/>
    </source>
</evidence>
<dbReference type="EMBL" id="JALJOQ010000078">
    <property type="protein sequence ID" value="KAK9800870.1"/>
    <property type="molecule type" value="Genomic_DNA"/>
</dbReference>
<dbReference type="InterPro" id="IPR008040">
    <property type="entry name" value="Hydant_A_N"/>
</dbReference>
<accession>A0AAW1P0F1</accession>
<dbReference type="Proteomes" id="UP001465755">
    <property type="component" value="Unassembled WGS sequence"/>
</dbReference>
<feature type="domain" description="Hydantoinase/oxoprolinase N-terminal" evidence="2">
    <location>
        <begin position="8"/>
        <end position="178"/>
    </location>
</feature>
<sequence length="883" mass="90557">MGAKRRLRLGIDVGGTNTDAAVLAGQEVLGAAKVPTSTDLLATVAQAVSCALRACDADADQLAMCMLGTTHFVNACVECRGLSKVAALRLCGTATHSLPPFCSLPTRLRNALEGFHAMLSGGYEYDGGQVIADMCDDEIRSAVVQALHKGCRAFAVSGVFSPVNAAQEEHAAGVIRQVARQHSSDAIHITVSHRIGQLGLLERENAAILNAALQPLAARLVPAFEAAMAQLGVKAELYLTANDGTLMPAKAATELPIATFQSGPVNSLRGAAYLSGVRDGVVSDIGGTTTDVGRLAKGLPCPSSGPTMLAGTRTNFHMPQIASIGLGGGSHVRFAVPSGDTACSVGPESVGHALSVRALACGGDVCTASDVAVVMQRLQLGEHRKAAAGLSSSQADAAWRCIQQSLAAAVDSCKIAAGDVPIVVVGGGAHLCDSHMPGASCVIRPAYASVANAVGAAIPQVSGSVDSVFSMGTAQERRAAVLQQAHALATERAVAAGALLDTCQVVDSEEIPLSYLPGGVTRVRVRVIGTLPVDGSQSTSTAVSGRAAMDQPENIVWGEAAGDASSQGAADVSEHLEGLPEHAASQGWLDEDGDPAVWEPELDASGAWIISHRDLRALTIGTGVLGTGGGGSPYYASLEVAQELDRGARIRVVSPAAVSDDAHVGEGGHMGAPTVGLEKLASFECEQAVLAAEEASKGELRGVISAEIGGGNGLQALLLGARLQLPVIDADLMGRAFPELQMMTSAMYGHKLTPAALVDDKGNKVVVQDAASPLWLERLLRPVCTAMGCSAGLATSPLSGQAMRSCAIQHSMSLAWRLGRAVLAARHAKSDPVAAAAGEGGGRLLFAGKISSVAWILVEVPSKLRRCDMAFMSASCCYQHPLC</sequence>
<dbReference type="Gene3D" id="3.30.420.40">
    <property type="match status" value="1"/>
</dbReference>
<feature type="domain" description="S-Me-THD-like C-terminal" evidence="4">
    <location>
        <begin position="773"/>
        <end position="855"/>
    </location>
</feature>
<dbReference type="Pfam" id="PF05378">
    <property type="entry name" value="Hydant_A_N"/>
    <property type="match status" value="1"/>
</dbReference>
<feature type="domain" description="S-Me-THD N-terminal" evidence="3">
    <location>
        <begin position="614"/>
        <end position="768"/>
    </location>
</feature>
<dbReference type="PANTHER" id="PTHR11365">
    <property type="entry name" value="5-OXOPROLINASE RELATED"/>
    <property type="match status" value="1"/>
</dbReference>
<evidence type="ECO:0008006" key="7">
    <source>
        <dbReference type="Google" id="ProtNLM"/>
    </source>
</evidence>
<dbReference type="AlphaFoldDB" id="A0AAW1P0F1"/>
<evidence type="ECO:0000259" key="4">
    <source>
        <dbReference type="Pfam" id="PF20906"/>
    </source>
</evidence>
<dbReference type="Pfam" id="PF01968">
    <property type="entry name" value="Hydantoinase_A"/>
    <property type="match status" value="1"/>
</dbReference>
<dbReference type="FunFam" id="3.40.1610.10:FF:000001">
    <property type="entry name" value="Hydantoinase, putative"/>
    <property type="match status" value="1"/>
</dbReference>
<dbReference type="InterPro" id="IPR010318">
    <property type="entry name" value="S-Me-THD_N"/>
</dbReference>
<name>A0AAW1P0F1_9CHLO</name>
<proteinExistence type="predicted"/>